<reference evidence="1 2" key="1">
    <citation type="submission" date="2024-01" db="EMBL/GenBank/DDBJ databases">
        <title>The genomes of 5 underutilized Papilionoideae crops provide insights into root nodulation and disease resistanc.</title>
        <authorList>
            <person name="Jiang F."/>
        </authorList>
    </citation>
    <scope>NUCLEOTIDE SEQUENCE [LARGE SCALE GENOMIC DNA]</scope>
    <source>
        <strain evidence="1">LVBAO_FW01</strain>
        <tissue evidence="1">Leaves</tissue>
    </source>
</reference>
<evidence type="ECO:0000313" key="1">
    <source>
        <dbReference type="EMBL" id="KAK7305448.1"/>
    </source>
</evidence>
<dbReference type="AlphaFoldDB" id="A0AAN9PPY9"/>
<gene>
    <name evidence="1" type="ORF">VNO77_43354</name>
</gene>
<evidence type="ECO:0000313" key="2">
    <source>
        <dbReference type="Proteomes" id="UP001367508"/>
    </source>
</evidence>
<dbReference type="Proteomes" id="UP001367508">
    <property type="component" value="Unassembled WGS sequence"/>
</dbReference>
<keyword evidence="2" id="KW-1185">Reference proteome</keyword>
<dbReference type="EMBL" id="JAYMYQ010000011">
    <property type="protein sequence ID" value="KAK7305448.1"/>
    <property type="molecule type" value="Genomic_DNA"/>
</dbReference>
<accession>A0AAN9PPY9</accession>
<name>A0AAN9PPY9_CANGL</name>
<comment type="caution">
    <text evidence="1">The sequence shown here is derived from an EMBL/GenBank/DDBJ whole genome shotgun (WGS) entry which is preliminary data.</text>
</comment>
<organism evidence="1 2">
    <name type="scientific">Canavalia gladiata</name>
    <name type="common">Sword bean</name>
    <name type="synonym">Dolichos gladiatus</name>
    <dbReference type="NCBI Taxonomy" id="3824"/>
    <lineage>
        <taxon>Eukaryota</taxon>
        <taxon>Viridiplantae</taxon>
        <taxon>Streptophyta</taxon>
        <taxon>Embryophyta</taxon>
        <taxon>Tracheophyta</taxon>
        <taxon>Spermatophyta</taxon>
        <taxon>Magnoliopsida</taxon>
        <taxon>eudicotyledons</taxon>
        <taxon>Gunneridae</taxon>
        <taxon>Pentapetalae</taxon>
        <taxon>rosids</taxon>
        <taxon>fabids</taxon>
        <taxon>Fabales</taxon>
        <taxon>Fabaceae</taxon>
        <taxon>Papilionoideae</taxon>
        <taxon>50 kb inversion clade</taxon>
        <taxon>NPAAA clade</taxon>
        <taxon>indigoferoid/millettioid clade</taxon>
        <taxon>Phaseoleae</taxon>
        <taxon>Canavalia</taxon>
    </lineage>
</organism>
<protein>
    <submittedName>
        <fullName evidence="1">Uncharacterized protein</fullName>
    </submittedName>
</protein>
<sequence>MLGEAVKQYASRMHGAWGCRIALFAGKKLVTTKFVGAEKVDVIIGHPMGNSVPYHAKDPSSSFEGFLAKCINNANHMSFHSHSK</sequence>
<proteinExistence type="predicted"/>